<evidence type="ECO:0000259" key="2">
    <source>
        <dbReference type="Pfam" id="PF26640"/>
    </source>
</evidence>
<accession>A0AA39YGH7</accession>
<keyword evidence="4" id="KW-1185">Reference proteome</keyword>
<dbReference type="PANTHER" id="PTHR10622">
    <property type="entry name" value="HET DOMAIN-CONTAINING PROTEIN"/>
    <property type="match status" value="1"/>
</dbReference>
<dbReference type="Pfam" id="PF06985">
    <property type="entry name" value="HET"/>
    <property type="match status" value="1"/>
</dbReference>
<dbReference type="EMBL" id="JAULSV010000002">
    <property type="protein sequence ID" value="KAK0651475.1"/>
    <property type="molecule type" value="Genomic_DNA"/>
</dbReference>
<feature type="domain" description="Heterokaryon incompatibility" evidence="1">
    <location>
        <begin position="22"/>
        <end position="111"/>
    </location>
</feature>
<dbReference type="AlphaFoldDB" id="A0AA39YGH7"/>
<organism evidence="3 4">
    <name type="scientific">Cercophora newfieldiana</name>
    <dbReference type="NCBI Taxonomy" id="92897"/>
    <lineage>
        <taxon>Eukaryota</taxon>
        <taxon>Fungi</taxon>
        <taxon>Dikarya</taxon>
        <taxon>Ascomycota</taxon>
        <taxon>Pezizomycotina</taxon>
        <taxon>Sordariomycetes</taxon>
        <taxon>Sordariomycetidae</taxon>
        <taxon>Sordariales</taxon>
        <taxon>Lasiosphaeriaceae</taxon>
        <taxon>Cercophora</taxon>
    </lineage>
</organism>
<protein>
    <submittedName>
        <fullName evidence="3">Heterokaryon incompatibility protein-domain-containing protein</fullName>
    </submittedName>
</protein>
<dbReference type="PANTHER" id="PTHR10622:SF10">
    <property type="entry name" value="HET DOMAIN-CONTAINING PROTEIN"/>
    <property type="match status" value="1"/>
</dbReference>
<dbReference type="Proteomes" id="UP001174936">
    <property type="component" value="Unassembled WGS sequence"/>
</dbReference>
<evidence type="ECO:0000313" key="4">
    <source>
        <dbReference type="Proteomes" id="UP001174936"/>
    </source>
</evidence>
<feature type="domain" description="DUF8212" evidence="2">
    <location>
        <begin position="191"/>
        <end position="224"/>
    </location>
</feature>
<evidence type="ECO:0000313" key="3">
    <source>
        <dbReference type="EMBL" id="KAK0651475.1"/>
    </source>
</evidence>
<gene>
    <name evidence="3" type="ORF">B0T16DRAFT_426306</name>
</gene>
<evidence type="ECO:0000259" key="1">
    <source>
        <dbReference type="Pfam" id="PF06985"/>
    </source>
</evidence>
<comment type="caution">
    <text evidence="3">The sequence shown here is derived from an EMBL/GenBank/DDBJ whole genome shotgun (WGS) entry which is preliminary data.</text>
</comment>
<dbReference type="InterPro" id="IPR010730">
    <property type="entry name" value="HET"/>
</dbReference>
<proteinExistence type="predicted"/>
<name>A0AA39YGH7_9PEZI</name>
<reference evidence="3" key="1">
    <citation type="submission" date="2023-06" db="EMBL/GenBank/DDBJ databases">
        <title>Genome-scale phylogeny and comparative genomics of the fungal order Sordariales.</title>
        <authorList>
            <consortium name="Lawrence Berkeley National Laboratory"/>
            <person name="Hensen N."/>
            <person name="Bonometti L."/>
            <person name="Westerberg I."/>
            <person name="Brannstrom I.O."/>
            <person name="Guillou S."/>
            <person name="Cros-Aarteil S."/>
            <person name="Calhoun S."/>
            <person name="Haridas S."/>
            <person name="Kuo A."/>
            <person name="Mondo S."/>
            <person name="Pangilinan J."/>
            <person name="Riley R."/>
            <person name="Labutti K."/>
            <person name="Andreopoulos B."/>
            <person name="Lipzen A."/>
            <person name="Chen C."/>
            <person name="Yanf M."/>
            <person name="Daum C."/>
            <person name="Ng V."/>
            <person name="Clum A."/>
            <person name="Steindorff A."/>
            <person name="Ohm R."/>
            <person name="Martin F."/>
            <person name="Silar P."/>
            <person name="Natvig D."/>
            <person name="Lalanne C."/>
            <person name="Gautier V."/>
            <person name="Ament-Velasquez S.L."/>
            <person name="Kruys A."/>
            <person name="Hutchinson M.I."/>
            <person name="Powell A.J."/>
            <person name="Barry K."/>
            <person name="Miller A.N."/>
            <person name="Grigoriev I.V."/>
            <person name="Debuchy R."/>
            <person name="Gladieux P."/>
            <person name="Thoren M.H."/>
            <person name="Johannesson H."/>
        </authorList>
    </citation>
    <scope>NUCLEOTIDE SEQUENCE</scope>
    <source>
        <strain evidence="3">SMH2532-1</strain>
    </source>
</reference>
<sequence length="310" mass="34296">MRLLNAATLQLEDVFEDEASPYAILSHTWGASEVTFQEIHGLHPLPEHTKAKEGYAKIAWTCRQALKDNLTHTWVDTCCIDKTSSAELSEAINSMYRWYQRAAVCYVYLADLLAPVTLRFYSLDWRLIGIDPVYLSSLGRQTGNNIHSASIAERMSWVAGRHTTRTEDIAYCMLGILDVNMPLLYGEGEAAFIRLQEEIIKHSDDKTIFAWDLPQQGQVHSPAKATVYQSALAPSPAAFAQRGNLVPRAAGSEFAHFALTNSGLHLQARLAALDGPGTFLMLLCGPKDDPAVMLSTPSLSCHLHTNFFAS</sequence>
<dbReference type="InterPro" id="IPR058525">
    <property type="entry name" value="DUF8212"/>
</dbReference>
<dbReference type="Pfam" id="PF26640">
    <property type="entry name" value="DUF8212"/>
    <property type="match status" value="1"/>
</dbReference>